<proteinExistence type="predicted"/>
<organism evidence="2 3">
    <name type="scientific">Shimia aestuarii</name>
    <dbReference type="NCBI Taxonomy" id="254406"/>
    <lineage>
        <taxon>Bacteria</taxon>
        <taxon>Pseudomonadati</taxon>
        <taxon>Pseudomonadota</taxon>
        <taxon>Alphaproteobacteria</taxon>
        <taxon>Rhodobacterales</taxon>
        <taxon>Roseobacteraceae</taxon>
    </lineage>
</organism>
<evidence type="ECO:0000313" key="3">
    <source>
        <dbReference type="Proteomes" id="UP000199144"/>
    </source>
</evidence>
<accession>A0A1I4HET6</accession>
<dbReference type="EMBL" id="FOTQ01000001">
    <property type="protein sequence ID" value="SFL40722.1"/>
    <property type="molecule type" value="Genomic_DNA"/>
</dbReference>
<protein>
    <submittedName>
        <fullName evidence="2">Pimeloyl-ACP methyl ester carboxylesterase</fullName>
    </submittedName>
</protein>
<dbReference type="Pfam" id="PF12697">
    <property type="entry name" value="Abhydrolase_6"/>
    <property type="match status" value="1"/>
</dbReference>
<feature type="domain" description="AB hydrolase-1" evidence="1">
    <location>
        <begin position="4"/>
        <end position="228"/>
    </location>
</feature>
<keyword evidence="3" id="KW-1185">Reference proteome</keyword>
<dbReference type="PANTHER" id="PTHR37017:SF11">
    <property type="entry name" value="ESTERASE_LIPASE_THIOESTERASE DOMAIN-CONTAINING PROTEIN"/>
    <property type="match status" value="1"/>
</dbReference>
<dbReference type="SUPFAM" id="SSF53474">
    <property type="entry name" value="alpha/beta-Hydrolases"/>
    <property type="match status" value="1"/>
</dbReference>
<dbReference type="Proteomes" id="UP000199144">
    <property type="component" value="Unassembled WGS sequence"/>
</dbReference>
<evidence type="ECO:0000313" key="2">
    <source>
        <dbReference type="EMBL" id="SFL40722.1"/>
    </source>
</evidence>
<dbReference type="RefSeq" id="WP_093089981.1">
    <property type="nucleotide sequence ID" value="NZ_FOTQ01000001.1"/>
</dbReference>
<evidence type="ECO:0000259" key="1">
    <source>
        <dbReference type="Pfam" id="PF12697"/>
    </source>
</evidence>
<dbReference type="AlphaFoldDB" id="A0A1I4HET6"/>
<dbReference type="InterPro" id="IPR029058">
    <property type="entry name" value="AB_hydrolase_fold"/>
</dbReference>
<dbReference type="PANTHER" id="PTHR37017">
    <property type="entry name" value="AB HYDROLASE-1 DOMAIN-CONTAINING PROTEIN-RELATED"/>
    <property type="match status" value="1"/>
</dbReference>
<dbReference type="STRING" id="254406.SAMN04488042_10178"/>
<reference evidence="2 3" key="1">
    <citation type="submission" date="2016-10" db="EMBL/GenBank/DDBJ databases">
        <authorList>
            <person name="de Groot N.N."/>
        </authorList>
    </citation>
    <scope>NUCLEOTIDE SEQUENCE [LARGE SCALE GENOMIC DNA]</scope>
    <source>
        <strain evidence="2 3">DSM 15283</strain>
    </source>
</reference>
<name>A0A1I4HET6_9RHOB</name>
<dbReference type="InterPro" id="IPR052897">
    <property type="entry name" value="Sec-Metab_Biosynth_Hydrolase"/>
</dbReference>
<gene>
    <name evidence="2" type="ORF">SAMN04488042_10178</name>
</gene>
<dbReference type="Gene3D" id="3.40.50.1820">
    <property type="entry name" value="alpha/beta hydrolase"/>
    <property type="match status" value="1"/>
</dbReference>
<dbReference type="OrthoDB" id="9814966at2"/>
<sequence>MSDILLVHGSCHGAWCWRDLEPELEALGHTARSIDMPSHGADPTPVGDVTLDACAQAVVDALGEDTIVVGHSWGGFPISRAADLAPGRIARLIYLCAYAPWDGYSLADMRRAAPRQPLMHAVMRAPDGKSFSIDPTQTGAVFYHDCPDGTTEFANMRLCPQAILPQETPITLGAGHATVCKSYIRCMDDRTIPPEFQVTMTESWPPEDVFEMRTSHSPFFADPKGLAALIDQIIRG</sequence>
<dbReference type="InterPro" id="IPR000073">
    <property type="entry name" value="AB_hydrolase_1"/>
</dbReference>